<evidence type="ECO:0000313" key="4">
    <source>
        <dbReference type="EMBL" id="CEM11473.1"/>
    </source>
</evidence>
<feature type="transmembrane region" description="Helical" evidence="2">
    <location>
        <begin position="106"/>
        <end position="133"/>
    </location>
</feature>
<dbReference type="InterPro" id="IPR005185">
    <property type="entry name" value="YccF"/>
</dbReference>
<dbReference type="Proteomes" id="UP000041254">
    <property type="component" value="Unassembled WGS sequence"/>
</dbReference>
<name>A0A0G4FE39_VITBC</name>
<feature type="domain" description="Inner membrane component" evidence="3">
    <location>
        <begin position="32"/>
        <end position="81"/>
    </location>
</feature>
<sequence>MRPAGLAVVSEGKYLDFPEEVTQGSLRGFQVLFNVLFVLLLGFLPSVTYVIAGCLLAVTIVGRVYALRLFKMAALSILPFGYRIVWRDEDPAGLALSKVWKLTWKYTFGIIISVEHALCGLVWLLLCFTPFVVTHIKLLSLAIGPFDFEILPSHVSTGIRQSVEGVSSYGASARQSSPSSSAAAAAARQEV</sequence>
<dbReference type="PANTHER" id="PTHR42903:SF1">
    <property type="entry name" value="INNER MEMBRANE PROTEIN YCCF"/>
    <property type="match status" value="1"/>
</dbReference>
<reference evidence="4 5" key="1">
    <citation type="submission" date="2014-11" db="EMBL/GenBank/DDBJ databases">
        <authorList>
            <person name="Zhu J."/>
            <person name="Qi W."/>
            <person name="Song R."/>
        </authorList>
    </citation>
    <scope>NUCLEOTIDE SEQUENCE [LARGE SCALE GENOMIC DNA]</scope>
</reference>
<feature type="transmembrane region" description="Helical" evidence="2">
    <location>
        <begin position="65"/>
        <end position="86"/>
    </location>
</feature>
<feature type="region of interest" description="Disordered" evidence="1">
    <location>
        <begin position="170"/>
        <end position="191"/>
    </location>
</feature>
<keyword evidence="2" id="KW-0472">Membrane</keyword>
<evidence type="ECO:0000256" key="2">
    <source>
        <dbReference type="SAM" id="Phobius"/>
    </source>
</evidence>
<dbReference type="OMA" id="YRIVWRD"/>
<dbReference type="EMBL" id="CDMY01000417">
    <property type="protein sequence ID" value="CEM11473.1"/>
    <property type="molecule type" value="Genomic_DNA"/>
</dbReference>
<keyword evidence="2" id="KW-1133">Transmembrane helix</keyword>
<dbReference type="InterPro" id="IPR052937">
    <property type="entry name" value="Inner_membrane_protein"/>
</dbReference>
<proteinExistence type="predicted"/>
<keyword evidence="5" id="KW-1185">Reference proteome</keyword>
<feature type="transmembrane region" description="Helical" evidence="2">
    <location>
        <begin position="31"/>
        <end position="58"/>
    </location>
</feature>
<evidence type="ECO:0000313" key="5">
    <source>
        <dbReference type="Proteomes" id="UP000041254"/>
    </source>
</evidence>
<evidence type="ECO:0000256" key="1">
    <source>
        <dbReference type="SAM" id="MobiDB-lite"/>
    </source>
</evidence>
<dbReference type="InParanoid" id="A0A0G4FE39"/>
<organism evidence="4 5">
    <name type="scientific">Vitrella brassicaformis (strain CCMP3155)</name>
    <dbReference type="NCBI Taxonomy" id="1169540"/>
    <lineage>
        <taxon>Eukaryota</taxon>
        <taxon>Sar</taxon>
        <taxon>Alveolata</taxon>
        <taxon>Colpodellida</taxon>
        <taxon>Vitrellaceae</taxon>
        <taxon>Vitrella</taxon>
    </lineage>
</organism>
<dbReference type="GO" id="GO:0005886">
    <property type="term" value="C:plasma membrane"/>
    <property type="evidence" value="ECO:0007669"/>
    <property type="project" value="TreeGrafter"/>
</dbReference>
<accession>A0A0G4FE39</accession>
<dbReference type="Pfam" id="PF03733">
    <property type="entry name" value="YccF"/>
    <property type="match status" value="1"/>
</dbReference>
<gene>
    <name evidence="4" type="ORF">Vbra_15140</name>
</gene>
<keyword evidence="2" id="KW-0812">Transmembrane</keyword>
<dbReference type="PANTHER" id="PTHR42903">
    <property type="entry name" value="INNER MEMBRANE PROTEIN YCCF"/>
    <property type="match status" value="1"/>
</dbReference>
<dbReference type="VEuPathDB" id="CryptoDB:Vbra_15140"/>
<evidence type="ECO:0000259" key="3">
    <source>
        <dbReference type="Pfam" id="PF03733"/>
    </source>
</evidence>
<protein>
    <recommendedName>
        <fullName evidence="3">Inner membrane component domain-containing protein</fullName>
    </recommendedName>
</protein>
<dbReference type="AlphaFoldDB" id="A0A0G4FE39"/>